<dbReference type="AlphaFoldDB" id="A0ABD1YQ56"/>
<protein>
    <recommendedName>
        <fullName evidence="3">Ubiquitin-like protease family profile domain-containing protein</fullName>
    </recommendedName>
</protein>
<sequence length="164" mass="18209">MEGKGEGYRILAPSQIVPVPALMDLTQYASSLENEGLEDQSSMTRICKGTFQRGSSCLFMAKTIGHLPSSDFITMMLGWLLTWIVPKGHDPEAIFHILKQVLFLIVPIDPALVMMGIMNVEQQQDGHSCGKHILQMLAGAAMKELDGLDRCFREEGLRYIAILD</sequence>
<comment type="caution">
    <text evidence="1">The sequence shown here is derived from an EMBL/GenBank/DDBJ whole genome shotgun (WGS) entry which is preliminary data.</text>
</comment>
<dbReference type="Proteomes" id="UP001605036">
    <property type="component" value="Unassembled WGS sequence"/>
</dbReference>
<accession>A0ABD1YQ56</accession>
<evidence type="ECO:0000313" key="1">
    <source>
        <dbReference type="EMBL" id="KAL2632915.1"/>
    </source>
</evidence>
<proteinExistence type="predicted"/>
<dbReference type="EMBL" id="JBHFFA010000003">
    <property type="protein sequence ID" value="KAL2632915.1"/>
    <property type="molecule type" value="Genomic_DNA"/>
</dbReference>
<gene>
    <name evidence="1" type="ORF">R1flu_004394</name>
</gene>
<name>A0ABD1YQ56_9MARC</name>
<evidence type="ECO:0008006" key="3">
    <source>
        <dbReference type="Google" id="ProtNLM"/>
    </source>
</evidence>
<evidence type="ECO:0000313" key="2">
    <source>
        <dbReference type="Proteomes" id="UP001605036"/>
    </source>
</evidence>
<keyword evidence="2" id="KW-1185">Reference proteome</keyword>
<reference evidence="1 2" key="1">
    <citation type="submission" date="2024-09" db="EMBL/GenBank/DDBJ databases">
        <title>Chromosome-scale assembly of Riccia fluitans.</title>
        <authorList>
            <person name="Paukszto L."/>
            <person name="Sawicki J."/>
            <person name="Karawczyk K."/>
            <person name="Piernik-Szablinska J."/>
            <person name="Szczecinska M."/>
            <person name="Mazdziarz M."/>
        </authorList>
    </citation>
    <scope>NUCLEOTIDE SEQUENCE [LARGE SCALE GENOMIC DNA]</scope>
    <source>
        <strain evidence="1">Rf_01</strain>
        <tissue evidence="1">Aerial parts of the thallus</tissue>
    </source>
</reference>
<organism evidence="1 2">
    <name type="scientific">Riccia fluitans</name>
    <dbReference type="NCBI Taxonomy" id="41844"/>
    <lineage>
        <taxon>Eukaryota</taxon>
        <taxon>Viridiplantae</taxon>
        <taxon>Streptophyta</taxon>
        <taxon>Embryophyta</taxon>
        <taxon>Marchantiophyta</taxon>
        <taxon>Marchantiopsida</taxon>
        <taxon>Marchantiidae</taxon>
        <taxon>Marchantiales</taxon>
        <taxon>Ricciaceae</taxon>
        <taxon>Riccia</taxon>
    </lineage>
</organism>